<evidence type="ECO:0000313" key="2">
    <source>
        <dbReference type="EMBL" id="HDS10946.1"/>
    </source>
</evidence>
<gene>
    <name evidence="2" type="ORF">ENO04_04980</name>
</gene>
<reference evidence="2" key="1">
    <citation type="journal article" date="2020" name="mSystems">
        <title>Genome- and Community-Level Interaction Insights into Carbon Utilization and Element Cycling Functions of Hydrothermarchaeota in Hydrothermal Sediment.</title>
        <authorList>
            <person name="Zhou Z."/>
            <person name="Liu Y."/>
            <person name="Xu W."/>
            <person name="Pan J."/>
            <person name="Luo Z.H."/>
            <person name="Li M."/>
        </authorList>
    </citation>
    <scope>NUCLEOTIDE SEQUENCE [LARGE SCALE GENOMIC DNA]</scope>
    <source>
        <strain evidence="2">SpSt-123</strain>
    </source>
</reference>
<dbReference type="Gene3D" id="3.30.310.50">
    <property type="entry name" value="Alpha-D-phosphohexomutase, C-terminal domain"/>
    <property type="match status" value="1"/>
</dbReference>
<dbReference type="EMBL" id="DSDY01000153">
    <property type="protein sequence ID" value="HDS10946.1"/>
    <property type="molecule type" value="Genomic_DNA"/>
</dbReference>
<evidence type="ECO:0000256" key="1">
    <source>
        <dbReference type="ARBA" id="ARBA00007073"/>
    </source>
</evidence>
<evidence type="ECO:0008006" key="3">
    <source>
        <dbReference type="Google" id="ProtNLM"/>
    </source>
</evidence>
<accession>A0A7C1HX34</accession>
<dbReference type="AlphaFoldDB" id="A0A7C1HX34"/>
<proteinExistence type="inferred from homology"/>
<dbReference type="NCBIfam" id="NF011470">
    <property type="entry name" value="PRK14887.1"/>
    <property type="match status" value="1"/>
</dbReference>
<protein>
    <recommendedName>
        <fullName evidence="3">KEOPS complex Pcc1-like subunit</fullName>
    </recommendedName>
</protein>
<organism evidence="2">
    <name type="scientific">Fervidicoccus fontis</name>
    <dbReference type="NCBI Taxonomy" id="683846"/>
    <lineage>
        <taxon>Archaea</taxon>
        <taxon>Thermoproteota</taxon>
        <taxon>Thermoprotei</taxon>
        <taxon>Fervidicoccales</taxon>
        <taxon>Fervidicoccaceae</taxon>
        <taxon>Fervidicoccus</taxon>
    </lineage>
</organism>
<dbReference type="Pfam" id="PF09341">
    <property type="entry name" value="Pcc1"/>
    <property type="match status" value="1"/>
</dbReference>
<comment type="caution">
    <text evidence="2">The sequence shown here is derived from an EMBL/GenBank/DDBJ whole genome shotgun (WGS) entry which is preliminary data.</text>
</comment>
<name>A0A7C1HX34_9CREN</name>
<comment type="similarity">
    <text evidence="1">Belongs to the CTAG/PCC1 family.</text>
</comment>
<sequence length="87" mass="10041">MENHLREVSLEFMLRLESEAEAEALYKAILPEIESPVDEKRGKIKAYRRGSTVYLKITSKSLGDLRALLNTYAYLLESLRKVVIKKL</sequence>
<dbReference type="InterPro" id="IPR015419">
    <property type="entry name" value="CTAG/Pcc1"/>
</dbReference>